<accession>A0A4C1T755</accession>
<keyword evidence="2" id="KW-1185">Reference proteome</keyword>
<dbReference type="EMBL" id="BGZK01004484">
    <property type="protein sequence ID" value="GBP09267.1"/>
    <property type="molecule type" value="Genomic_DNA"/>
</dbReference>
<protein>
    <submittedName>
        <fullName evidence="1">Uncharacterized protein</fullName>
    </submittedName>
</protein>
<gene>
    <name evidence="1" type="ORF">EVAR_68919_1</name>
</gene>
<evidence type="ECO:0000313" key="2">
    <source>
        <dbReference type="Proteomes" id="UP000299102"/>
    </source>
</evidence>
<name>A0A4C1T755_EUMVA</name>
<reference evidence="1 2" key="1">
    <citation type="journal article" date="2019" name="Commun. Biol.">
        <title>The bagworm genome reveals a unique fibroin gene that provides high tensile strength.</title>
        <authorList>
            <person name="Kono N."/>
            <person name="Nakamura H."/>
            <person name="Ohtoshi R."/>
            <person name="Tomita M."/>
            <person name="Numata K."/>
            <person name="Arakawa K."/>
        </authorList>
    </citation>
    <scope>NUCLEOTIDE SEQUENCE [LARGE SCALE GENOMIC DNA]</scope>
</reference>
<proteinExistence type="predicted"/>
<comment type="caution">
    <text evidence="1">The sequence shown here is derived from an EMBL/GenBank/DDBJ whole genome shotgun (WGS) entry which is preliminary data.</text>
</comment>
<dbReference type="AlphaFoldDB" id="A0A4C1T755"/>
<dbReference type="Proteomes" id="UP000299102">
    <property type="component" value="Unassembled WGS sequence"/>
</dbReference>
<evidence type="ECO:0000313" key="1">
    <source>
        <dbReference type="EMBL" id="GBP09267.1"/>
    </source>
</evidence>
<sequence length="103" mass="12386">MNDFLRFEDKVAEKLVRKEKQIHKRKFDRLVSLQKSELGIKFNREWFVNKTNIDIPEDVQWILSLGQKYALPLDRKRFPMMKIITEGEDIIETVQDKEEVAHL</sequence>
<dbReference type="OrthoDB" id="8063447at2759"/>
<organism evidence="1 2">
    <name type="scientific">Eumeta variegata</name>
    <name type="common">Bagworm moth</name>
    <name type="synonym">Eumeta japonica</name>
    <dbReference type="NCBI Taxonomy" id="151549"/>
    <lineage>
        <taxon>Eukaryota</taxon>
        <taxon>Metazoa</taxon>
        <taxon>Ecdysozoa</taxon>
        <taxon>Arthropoda</taxon>
        <taxon>Hexapoda</taxon>
        <taxon>Insecta</taxon>
        <taxon>Pterygota</taxon>
        <taxon>Neoptera</taxon>
        <taxon>Endopterygota</taxon>
        <taxon>Lepidoptera</taxon>
        <taxon>Glossata</taxon>
        <taxon>Ditrysia</taxon>
        <taxon>Tineoidea</taxon>
        <taxon>Psychidae</taxon>
        <taxon>Oiketicinae</taxon>
        <taxon>Eumeta</taxon>
    </lineage>
</organism>